<organism evidence="1 2">
    <name type="scientific">Shewanella phage Spp001</name>
    <dbReference type="NCBI Taxonomy" id="1445859"/>
    <lineage>
        <taxon>Viruses</taxon>
        <taxon>Duplodnaviria</taxon>
        <taxon>Heunggongvirae</taxon>
        <taxon>Uroviricota</taxon>
        <taxon>Caudoviricetes</taxon>
        <taxon>Chaseviridae</taxon>
        <taxon>Nefertitivirinae</taxon>
        <taxon>Yushanvirus</taxon>
        <taxon>Yushanvirus Spp001</taxon>
    </lineage>
</organism>
<sequence length="55" mass="6092">MLNSNPSGQTKPVTPVHPFDQVVQMHILENHEDQCPHCGCVIHGHYCGSCEVTVH</sequence>
<dbReference type="Proteomes" id="UP000019368">
    <property type="component" value="Segment"/>
</dbReference>
<evidence type="ECO:0000313" key="1">
    <source>
        <dbReference type="EMBL" id="AHJ10556.1"/>
    </source>
</evidence>
<dbReference type="GeneID" id="18505309"/>
<proteinExistence type="predicted"/>
<name>W6E9I9_9CAUD</name>
<protein>
    <submittedName>
        <fullName evidence="1">Uncharacterized protein</fullName>
    </submittedName>
</protein>
<dbReference type="EMBL" id="KJ002054">
    <property type="protein sequence ID" value="AHJ10556.1"/>
    <property type="molecule type" value="Genomic_DNA"/>
</dbReference>
<accession>W6E9I9</accession>
<evidence type="ECO:0000313" key="2">
    <source>
        <dbReference type="Proteomes" id="UP000019368"/>
    </source>
</evidence>
<dbReference type="RefSeq" id="YP_009008868.1">
    <property type="nucleotide sequence ID" value="NC_023594.2"/>
</dbReference>
<gene>
    <name evidence="1" type="ORF">Spp001_48</name>
</gene>
<dbReference type="KEGG" id="vg:18505309"/>
<keyword evidence="2" id="KW-1185">Reference proteome</keyword>
<reference evidence="1" key="1">
    <citation type="submission" date="2016-09" db="EMBL/GenBank/DDBJ databases">
        <title>The novel Shewanella putrefaciens-infecting bacteriophage Spp001: Ggenome sequence and lytic enzymes.</title>
        <authorList>
            <person name="Han F."/>
        </authorList>
    </citation>
    <scope>NUCLEOTIDE SEQUENCE</scope>
</reference>